<sequence length="230" mass="26402">MDERDEVEWPEQQPQYRQLFAKKNKSDIKQEKKMSKTESRFKSKLESLKKFQHSASTNGAVEKARAFFRSLELTQHIGGSGSSSSDHSSSFHRRTTTTTNSNNNNNNNNIHLLTSLILPLPSSMSSSSSSSIIDDSHHTISSTTNDSSFKLKNPPNSIAKARVVRVINPKDMIVHRVLHNEQDHHQFTSSYFYAPQILSQKDILSPKEYNERSQNFSIRYDKHRDMQAKY</sequence>
<feature type="compositionally biased region" description="Low complexity" evidence="1">
    <location>
        <begin position="127"/>
        <end position="148"/>
    </location>
</feature>
<feature type="region of interest" description="Disordered" evidence="1">
    <location>
        <begin position="127"/>
        <end position="153"/>
    </location>
</feature>
<feature type="non-terminal residue" evidence="2">
    <location>
        <position position="1"/>
    </location>
</feature>
<evidence type="ECO:0000256" key="1">
    <source>
        <dbReference type="SAM" id="MobiDB-lite"/>
    </source>
</evidence>
<accession>A0A8S2SY59</accession>
<feature type="compositionally biased region" description="Low complexity" evidence="1">
    <location>
        <begin position="96"/>
        <end position="107"/>
    </location>
</feature>
<organism evidence="2 3">
    <name type="scientific">Rotaria magnacalcarata</name>
    <dbReference type="NCBI Taxonomy" id="392030"/>
    <lineage>
        <taxon>Eukaryota</taxon>
        <taxon>Metazoa</taxon>
        <taxon>Spiralia</taxon>
        <taxon>Gnathifera</taxon>
        <taxon>Rotifera</taxon>
        <taxon>Eurotatoria</taxon>
        <taxon>Bdelloidea</taxon>
        <taxon>Philodinida</taxon>
        <taxon>Philodinidae</taxon>
        <taxon>Rotaria</taxon>
    </lineage>
</organism>
<dbReference type="Proteomes" id="UP000676336">
    <property type="component" value="Unassembled WGS sequence"/>
</dbReference>
<gene>
    <name evidence="2" type="ORF">SMN809_LOCUS24319</name>
</gene>
<dbReference type="AlphaFoldDB" id="A0A8S2SY59"/>
<feature type="region of interest" description="Disordered" evidence="1">
    <location>
        <begin position="1"/>
        <end position="41"/>
    </location>
</feature>
<dbReference type="EMBL" id="CAJOBI010028348">
    <property type="protein sequence ID" value="CAF4258802.1"/>
    <property type="molecule type" value="Genomic_DNA"/>
</dbReference>
<feature type="compositionally biased region" description="Basic and acidic residues" evidence="1">
    <location>
        <begin position="24"/>
        <end position="41"/>
    </location>
</feature>
<protein>
    <submittedName>
        <fullName evidence="2">Uncharacterized protein</fullName>
    </submittedName>
</protein>
<evidence type="ECO:0000313" key="2">
    <source>
        <dbReference type="EMBL" id="CAF4258802.1"/>
    </source>
</evidence>
<feature type="region of interest" description="Disordered" evidence="1">
    <location>
        <begin position="77"/>
        <end position="107"/>
    </location>
</feature>
<reference evidence="2" key="1">
    <citation type="submission" date="2021-02" db="EMBL/GenBank/DDBJ databases">
        <authorList>
            <person name="Nowell W R."/>
        </authorList>
    </citation>
    <scope>NUCLEOTIDE SEQUENCE</scope>
</reference>
<proteinExistence type="predicted"/>
<comment type="caution">
    <text evidence="2">The sequence shown here is derived from an EMBL/GenBank/DDBJ whole genome shotgun (WGS) entry which is preliminary data.</text>
</comment>
<name>A0A8S2SY59_9BILA</name>
<evidence type="ECO:0000313" key="3">
    <source>
        <dbReference type="Proteomes" id="UP000676336"/>
    </source>
</evidence>